<comment type="caution">
    <text evidence="1">The sequence shown here is derived from an EMBL/GenBank/DDBJ whole genome shotgun (WGS) entry which is preliminary data.</text>
</comment>
<dbReference type="InterPro" id="IPR016024">
    <property type="entry name" value="ARM-type_fold"/>
</dbReference>
<organism evidence="1">
    <name type="scientific">marine sediment metagenome</name>
    <dbReference type="NCBI Taxonomy" id="412755"/>
    <lineage>
        <taxon>unclassified sequences</taxon>
        <taxon>metagenomes</taxon>
        <taxon>ecological metagenomes</taxon>
    </lineage>
</organism>
<accession>X0VV04</accession>
<reference evidence="1" key="1">
    <citation type="journal article" date="2014" name="Front. Microbiol.">
        <title>High frequency of phylogenetically diverse reductive dehalogenase-homologous genes in deep subseafloor sedimentary metagenomes.</title>
        <authorList>
            <person name="Kawai M."/>
            <person name="Futagami T."/>
            <person name="Toyoda A."/>
            <person name="Takaki Y."/>
            <person name="Nishi S."/>
            <person name="Hori S."/>
            <person name="Arai W."/>
            <person name="Tsubouchi T."/>
            <person name="Morono Y."/>
            <person name="Uchiyama I."/>
            <person name="Ito T."/>
            <person name="Fujiyama A."/>
            <person name="Inagaki F."/>
            <person name="Takami H."/>
        </authorList>
    </citation>
    <scope>NUCLEOTIDE SEQUENCE</scope>
    <source>
        <strain evidence="1">Expedition CK06-06</strain>
    </source>
</reference>
<proteinExistence type="predicted"/>
<sequence length="256" mass="28350">PGPLPADSTLTHLEPLIFEKQREWIREHLPSYVTCDGKLNRYVLDLLRRHERGFEQPARDALGQVTTQSDKLFIVDLLAATRSDGALEVLGEACEYAGKDAQIIRKAALGCVGGRAEKLRESGDQLDGRLLSKLHGRFNDHPAVRLAAYRALALAADFRSIEPLRNRHASENNSRCKDAICDALNAIKRELIRKKPTQPDVSPICNWLRHVAEMADPGFYSRIVGYLREPHPNPTVQRAALHSIAASGGPDALDAV</sequence>
<evidence type="ECO:0000313" key="1">
    <source>
        <dbReference type="EMBL" id="GAG22095.1"/>
    </source>
</evidence>
<dbReference type="AlphaFoldDB" id="X0VV04"/>
<dbReference type="SUPFAM" id="SSF48371">
    <property type="entry name" value="ARM repeat"/>
    <property type="match status" value="1"/>
</dbReference>
<dbReference type="EMBL" id="BARS01038392">
    <property type="protein sequence ID" value="GAG22095.1"/>
    <property type="molecule type" value="Genomic_DNA"/>
</dbReference>
<gene>
    <name evidence="1" type="ORF">S01H1_58756</name>
</gene>
<protein>
    <recommendedName>
        <fullName evidence="2">HEAT repeat domain-containing protein</fullName>
    </recommendedName>
</protein>
<name>X0VV04_9ZZZZ</name>
<feature type="non-terminal residue" evidence="1">
    <location>
        <position position="256"/>
    </location>
</feature>
<feature type="non-terminal residue" evidence="1">
    <location>
        <position position="1"/>
    </location>
</feature>
<evidence type="ECO:0008006" key="2">
    <source>
        <dbReference type="Google" id="ProtNLM"/>
    </source>
</evidence>